<comment type="caution">
    <text evidence="2">The sequence shown here is derived from an EMBL/GenBank/DDBJ whole genome shotgun (WGS) entry which is preliminary data.</text>
</comment>
<reference evidence="2 3" key="1">
    <citation type="journal article" date="2019" name="Sci. Rep.">
        <title>Orb-weaving spider Araneus ventricosus genome elucidates the spidroin gene catalogue.</title>
        <authorList>
            <person name="Kono N."/>
            <person name="Nakamura H."/>
            <person name="Ohtoshi R."/>
            <person name="Moran D.A.P."/>
            <person name="Shinohara A."/>
            <person name="Yoshida Y."/>
            <person name="Fujiwara M."/>
            <person name="Mori M."/>
            <person name="Tomita M."/>
            <person name="Arakawa K."/>
        </authorList>
    </citation>
    <scope>NUCLEOTIDE SEQUENCE [LARGE SCALE GENOMIC DNA]</scope>
</reference>
<dbReference type="Gene3D" id="3.30.70.270">
    <property type="match status" value="1"/>
</dbReference>
<dbReference type="InterPro" id="IPR043128">
    <property type="entry name" value="Rev_trsase/Diguanyl_cyclase"/>
</dbReference>
<dbReference type="Pfam" id="PF17919">
    <property type="entry name" value="RT_RNaseH_2"/>
    <property type="match status" value="1"/>
</dbReference>
<dbReference type="GO" id="GO:0071897">
    <property type="term" value="P:DNA biosynthetic process"/>
    <property type="evidence" value="ECO:0007669"/>
    <property type="project" value="UniProtKB-ARBA"/>
</dbReference>
<evidence type="ECO:0000313" key="2">
    <source>
        <dbReference type="EMBL" id="GBN85893.1"/>
    </source>
</evidence>
<keyword evidence="3" id="KW-1185">Reference proteome</keyword>
<dbReference type="EMBL" id="BGPR01021007">
    <property type="protein sequence ID" value="GBN85893.1"/>
    <property type="molecule type" value="Genomic_DNA"/>
</dbReference>
<proteinExistence type="predicted"/>
<dbReference type="SUPFAM" id="SSF56672">
    <property type="entry name" value="DNA/RNA polymerases"/>
    <property type="match status" value="1"/>
</dbReference>
<gene>
    <name evidence="2" type="primary">pol_1373</name>
    <name evidence="2" type="ORF">AVEN_180980_1</name>
</gene>
<dbReference type="Proteomes" id="UP000499080">
    <property type="component" value="Unassembled WGS sequence"/>
</dbReference>
<sequence>MGQIISKEGIKADPQHIKAIKEFKTSNCKADIRLLLGMLNYLSEFIPNLSKLSAPLRSLLKIDLEFVWDIEQEEAFEKLKSLLSTTPVIKDFNSNKEIVTQCDVSKDGLGSCLIQEGHPASFVSRSLTEAKQNYAQIDKKFWPLYFHLKDFTTSYMAEM</sequence>
<dbReference type="AlphaFoldDB" id="A0A4Y2SDJ2"/>
<accession>A0A4Y2SDJ2</accession>
<evidence type="ECO:0000259" key="1">
    <source>
        <dbReference type="Pfam" id="PF17919"/>
    </source>
</evidence>
<dbReference type="OrthoDB" id="6431143at2759"/>
<dbReference type="InterPro" id="IPR043502">
    <property type="entry name" value="DNA/RNA_pol_sf"/>
</dbReference>
<dbReference type="PANTHER" id="PTHR37984">
    <property type="entry name" value="PROTEIN CBG26694"/>
    <property type="match status" value="1"/>
</dbReference>
<name>A0A4Y2SDJ2_ARAVE</name>
<dbReference type="InterPro" id="IPR041577">
    <property type="entry name" value="RT_RNaseH_2"/>
</dbReference>
<dbReference type="InterPro" id="IPR050951">
    <property type="entry name" value="Retrovirus_Pol_polyprotein"/>
</dbReference>
<protein>
    <submittedName>
        <fullName evidence="2">Retrovirus-related Pol polyprotein from transposon 17.6</fullName>
    </submittedName>
</protein>
<organism evidence="2 3">
    <name type="scientific">Araneus ventricosus</name>
    <name type="common">Orbweaver spider</name>
    <name type="synonym">Epeira ventricosa</name>
    <dbReference type="NCBI Taxonomy" id="182803"/>
    <lineage>
        <taxon>Eukaryota</taxon>
        <taxon>Metazoa</taxon>
        <taxon>Ecdysozoa</taxon>
        <taxon>Arthropoda</taxon>
        <taxon>Chelicerata</taxon>
        <taxon>Arachnida</taxon>
        <taxon>Araneae</taxon>
        <taxon>Araneomorphae</taxon>
        <taxon>Entelegynae</taxon>
        <taxon>Araneoidea</taxon>
        <taxon>Araneidae</taxon>
        <taxon>Araneus</taxon>
    </lineage>
</organism>
<evidence type="ECO:0000313" key="3">
    <source>
        <dbReference type="Proteomes" id="UP000499080"/>
    </source>
</evidence>
<dbReference type="PANTHER" id="PTHR37984:SF7">
    <property type="entry name" value="INTEGRASE CATALYTIC DOMAIN-CONTAINING PROTEIN"/>
    <property type="match status" value="1"/>
</dbReference>
<dbReference type="FunFam" id="3.30.70.270:FF:000026">
    <property type="entry name" value="Transposon Ty3-G Gag-Pol polyprotein"/>
    <property type="match status" value="1"/>
</dbReference>
<feature type="domain" description="Reverse transcriptase/retrotransposon-derived protein RNase H-like" evidence="1">
    <location>
        <begin position="68"/>
        <end position="152"/>
    </location>
</feature>